<proteinExistence type="predicted"/>
<dbReference type="EMBL" id="CP033578">
    <property type="protein sequence ID" value="AYV24500.1"/>
    <property type="molecule type" value="Genomic_DNA"/>
</dbReference>
<gene>
    <name evidence="1" type="ORF">ECB94_24935</name>
</gene>
<protein>
    <submittedName>
        <fullName evidence="1">Uncharacterized protein</fullName>
    </submittedName>
</protein>
<dbReference type="Proteomes" id="UP000279760">
    <property type="component" value="Chromosome 2"/>
</dbReference>
<name>A0A3G4VI90_9VIBR</name>
<evidence type="ECO:0000313" key="1">
    <source>
        <dbReference type="EMBL" id="AYV24500.1"/>
    </source>
</evidence>
<dbReference type="AlphaFoldDB" id="A0A3G4VI90"/>
<accession>A0A3G4VI90</accession>
<sequence>MELYSDYQTRPFLCRHCNQLTPHLLIYSPNSELKLQRKAASESTRNTLFGLLISLFSSREIEIVDYPDDEQLYRCDRCGKAEVHKR</sequence>
<dbReference type="RefSeq" id="WP_124942015.1">
    <property type="nucleotide sequence ID" value="NZ_CP033578.1"/>
</dbReference>
<organism evidence="1 2">
    <name type="scientific">Vibrio mediterranei</name>
    <dbReference type="NCBI Taxonomy" id="689"/>
    <lineage>
        <taxon>Bacteria</taxon>
        <taxon>Pseudomonadati</taxon>
        <taxon>Pseudomonadota</taxon>
        <taxon>Gammaproteobacteria</taxon>
        <taxon>Vibrionales</taxon>
        <taxon>Vibrionaceae</taxon>
        <taxon>Vibrio</taxon>
    </lineage>
</organism>
<reference evidence="1 2" key="1">
    <citation type="submission" date="2018-11" db="EMBL/GenBank/DDBJ databases">
        <title>Complete Genome Sequence of Vbrio mediterranei 117-T6: a Potential Pathogen Bacteria Isolated from the Conchocelis of Pyropia.</title>
        <authorList>
            <person name="Liu Q."/>
        </authorList>
    </citation>
    <scope>NUCLEOTIDE SEQUENCE [LARGE SCALE GENOMIC DNA]</scope>
    <source>
        <strain evidence="1 2">117-T6</strain>
    </source>
</reference>
<evidence type="ECO:0000313" key="2">
    <source>
        <dbReference type="Proteomes" id="UP000279760"/>
    </source>
</evidence>